<evidence type="ECO:0000313" key="1">
    <source>
        <dbReference type="EMBL" id="SBW09101.1"/>
    </source>
</evidence>
<accession>A0A212KBM6</accession>
<gene>
    <name evidence="1" type="ORF">KL86CLO1_12579</name>
</gene>
<proteinExistence type="predicted"/>
<dbReference type="EMBL" id="FLUN01000001">
    <property type="protein sequence ID" value="SBW09101.1"/>
    <property type="molecule type" value="Genomic_DNA"/>
</dbReference>
<dbReference type="AlphaFoldDB" id="A0A212KBM6"/>
<name>A0A212KBM6_9FIRM</name>
<organism evidence="1">
    <name type="scientific">uncultured Eubacteriales bacterium</name>
    <dbReference type="NCBI Taxonomy" id="172733"/>
    <lineage>
        <taxon>Bacteria</taxon>
        <taxon>Bacillati</taxon>
        <taxon>Bacillota</taxon>
        <taxon>Clostridia</taxon>
        <taxon>Eubacteriales</taxon>
        <taxon>environmental samples</taxon>
    </lineage>
</organism>
<sequence>MLLYKGEKRALVTGMGSALRDTVPCGIRVNGLRFYESKTLFIPTHTNPTFGYCFGSSSSIVQSCAPDFFHLHFAQESKPGILIGCTI</sequence>
<reference evidence="1" key="1">
    <citation type="submission" date="2016-04" db="EMBL/GenBank/DDBJ databases">
        <authorList>
            <person name="Evans L.H."/>
            <person name="Alamgir A."/>
            <person name="Owens N."/>
            <person name="Weber N.D."/>
            <person name="Virtaneva K."/>
            <person name="Barbian K."/>
            <person name="Babar A."/>
            <person name="Rosenke K."/>
        </authorList>
    </citation>
    <scope>NUCLEOTIDE SEQUENCE</scope>
    <source>
        <strain evidence="1">86</strain>
    </source>
</reference>
<protein>
    <submittedName>
        <fullName evidence="1">Uncharacterized protein</fullName>
    </submittedName>
</protein>